<dbReference type="SMART" id="SM00347">
    <property type="entry name" value="HTH_MARR"/>
    <property type="match status" value="1"/>
</dbReference>
<dbReference type="InterPro" id="IPR000182">
    <property type="entry name" value="GNAT_dom"/>
</dbReference>
<dbReference type="PROSITE" id="PS50995">
    <property type="entry name" value="HTH_MARR_2"/>
    <property type="match status" value="1"/>
</dbReference>
<dbReference type="Proteomes" id="UP000093111">
    <property type="component" value="Unassembled WGS sequence"/>
</dbReference>
<dbReference type="InterPro" id="IPR050769">
    <property type="entry name" value="NAT_camello-type"/>
</dbReference>
<dbReference type="InterPro" id="IPR000835">
    <property type="entry name" value="HTH_MarR-typ"/>
</dbReference>
<gene>
    <name evidence="4" type="ORF">ADU59_19795</name>
</gene>
<protein>
    <submittedName>
        <fullName evidence="4">MarR family transcriptional regulator</fullName>
    </submittedName>
</protein>
<dbReference type="Gene3D" id="1.10.10.10">
    <property type="entry name" value="Winged helix-like DNA-binding domain superfamily/Winged helix DNA-binding domain"/>
    <property type="match status" value="1"/>
</dbReference>
<name>A0A1C7NY66_9HYPH</name>
<dbReference type="PANTHER" id="PTHR13947">
    <property type="entry name" value="GNAT FAMILY N-ACETYLTRANSFERASE"/>
    <property type="match status" value="1"/>
</dbReference>
<reference evidence="4 5" key="1">
    <citation type="journal article" date="2016" name="Syst. Appl. Microbiol.">
        <title>Pararhizobium polonicum sp. nov. isolated from tumors on stone fruit rootstocks.</title>
        <authorList>
            <person name="Pulawska J."/>
            <person name="Kuzmanovic N."/>
            <person name="Willems A."/>
            <person name="Pothier J.F."/>
        </authorList>
    </citation>
    <scope>NUCLEOTIDE SEQUENCE [LARGE SCALE GENOMIC DNA]</scope>
    <source>
        <strain evidence="4 5">F5.1</strain>
    </source>
</reference>
<dbReference type="Gene3D" id="3.40.630.30">
    <property type="match status" value="1"/>
</dbReference>
<proteinExistence type="predicted"/>
<dbReference type="GO" id="GO:0008080">
    <property type="term" value="F:N-acetyltransferase activity"/>
    <property type="evidence" value="ECO:0007669"/>
    <property type="project" value="InterPro"/>
</dbReference>
<keyword evidence="5" id="KW-1185">Reference proteome</keyword>
<dbReference type="OrthoDB" id="273614at2"/>
<dbReference type="AlphaFoldDB" id="A0A1C7NY66"/>
<dbReference type="SUPFAM" id="SSF46785">
    <property type="entry name" value="Winged helix' DNA-binding domain"/>
    <property type="match status" value="1"/>
</dbReference>
<sequence>MLHSAFAEIGNDEIESIRAFNRFYTNRIGVLDRAFLDTPYTLTEARVIYELAAQGTTSASRLTEELSLDPAYLSRMLKSFTDAGLLETTRDPADGRGRLLQLTLRGRGIATDLAQRSRQRIVALLEPIAEKERRELAAAMASVKALLSGEKDTRAPITIRTHRIGDMGTVIAGQAKAYTETYGWNGEYEALVAEICAAFIRNFDPVRERCWIAERDGAFLGSIFLVKGGKETAKLRLLHVEAAARGQGLGTRLVDECIAFARSAGYRRLELWTNDILVSARRIYIAAGFKLEKEEAHHSFGKDLTGQIWALDLTAMPSGKPLPS</sequence>
<dbReference type="PROSITE" id="PS51186">
    <property type="entry name" value="GNAT"/>
    <property type="match status" value="1"/>
</dbReference>
<evidence type="ECO:0000259" key="2">
    <source>
        <dbReference type="PROSITE" id="PS50995"/>
    </source>
</evidence>
<evidence type="ECO:0000313" key="4">
    <source>
        <dbReference type="EMBL" id="OBZ93933.1"/>
    </source>
</evidence>
<feature type="domain" description="HTH marR-type" evidence="2">
    <location>
        <begin position="1"/>
        <end position="145"/>
    </location>
</feature>
<evidence type="ECO:0000313" key="5">
    <source>
        <dbReference type="Proteomes" id="UP000093111"/>
    </source>
</evidence>
<evidence type="ECO:0000259" key="3">
    <source>
        <dbReference type="PROSITE" id="PS51186"/>
    </source>
</evidence>
<dbReference type="InterPro" id="IPR036388">
    <property type="entry name" value="WH-like_DNA-bd_sf"/>
</dbReference>
<comment type="caution">
    <text evidence="4">The sequence shown here is derived from an EMBL/GenBank/DDBJ whole genome shotgun (WGS) entry which is preliminary data.</text>
</comment>
<dbReference type="InterPro" id="IPR036390">
    <property type="entry name" value="WH_DNA-bd_sf"/>
</dbReference>
<feature type="domain" description="N-acetyltransferase" evidence="3">
    <location>
        <begin position="157"/>
        <end position="314"/>
    </location>
</feature>
<dbReference type="Pfam" id="PF00583">
    <property type="entry name" value="Acetyltransf_1"/>
    <property type="match status" value="1"/>
</dbReference>
<dbReference type="SUPFAM" id="SSF55729">
    <property type="entry name" value="Acyl-CoA N-acyltransferases (Nat)"/>
    <property type="match status" value="1"/>
</dbReference>
<dbReference type="CDD" id="cd04301">
    <property type="entry name" value="NAT_SF"/>
    <property type="match status" value="1"/>
</dbReference>
<accession>A0A1C7NY66</accession>
<dbReference type="EMBL" id="LGLV01000012">
    <property type="protein sequence ID" value="OBZ93933.1"/>
    <property type="molecule type" value="Genomic_DNA"/>
</dbReference>
<dbReference type="GO" id="GO:0003700">
    <property type="term" value="F:DNA-binding transcription factor activity"/>
    <property type="evidence" value="ECO:0007669"/>
    <property type="project" value="InterPro"/>
</dbReference>
<dbReference type="RefSeq" id="WP_068955868.1">
    <property type="nucleotide sequence ID" value="NZ_LGLV01000012.1"/>
</dbReference>
<dbReference type="InterPro" id="IPR016181">
    <property type="entry name" value="Acyl_CoA_acyltransferase"/>
</dbReference>
<keyword evidence="1" id="KW-0808">Transferase</keyword>
<dbReference type="STRING" id="1612624.ADU59_19795"/>
<organism evidence="4 5">
    <name type="scientific">Pararhizobium polonicum</name>
    <dbReference type="NCBI Taxonomy" id="1612624"/>
    <lineage>
        <taxon>Bacteria</taxon>
        <taxon>Pseudomonadati</taxon>
        <taxon>Pseudomonadota</taxon>
        <taxon>Alphaproteobacteria</taxon>
        <taxon>Hyphomicrobiales</taxon>
        <taxon>Rhizobiaceae</taxon>
        <taxon>Rhizobium/Agrobacterium group</taxon>
        <taxon>Pararhizobium</taxon>
    </lineage>
</organism>
<dbReference type="Pfam" id="PF12802">
    <property type="entry name" value="MarR_2"/>
    <property type="match status" value="1"/>
</dbReference>
<dbReference type="PANTHER" id="PTHR13947:SF37">
    <property type="entry name" value="LD18367P"/>
    <property type="match status" value="1"/>
</dbReference>
<evidence type="ECO:0000256" key="1">
    <source>
        <dbReference type="ARBA" id="ARBA00022679"/>
    </source>
</evidence>